<dbReference type="GO" id="GO:0031122">
    <property type="term" value="P:cytoplasmic microtubule organization"/>
    <property type="evidence" value="ECO:0007669"/>
    <property type="project" value="TreeGrafter"/>
</dbReference>
<dbReference type="Gene3D" id="2.30.30.190">
    <property type="entry name" value="CAP Gly-rich-like domain"/>
    <property type="match status" value="1"/>
</dbReference>
<dbReference type="GO" id="GO:0035371">
    <property type="term" value="C:microtubule plus-end"/>
    <property type="evidence" value="ECO:0007669"/>
    <property type="project" value="TreeGrafter"/>
</dbReference>
<evidence type="ECO:0000313" key="7">
    <source>
        <dbReference type="Proteomes" id="UP001295684"/>
    </source>
</evidence>
<dbReference type="InterPro" id="IPR036859">
    <property type="entry name" value="CAP-Gly_dom_sf"/>
</dbReference>
<accession>A0AAD1XR12</accession>
<dbReference type="EMBL" id="CAMPGE010019178">
    <property type="protein sequence ID" value="CAI2377531.1"/>
    <property type="molecule type" value="Genomic_DNA"/>
</dbReference>
<comment type="subcellular location">
    <subcellularLocation>
        <location evidence="1">Cytoplasm</location>
    </subcellularLocation>
</comment>
<evidence type="ECO:0000256" key="2">
    <source>
        <dbReference type="ARBA" id="ARBA00022490"/>
    </source>
</evidence>
<proteinExistence type="inferred from homology"/>
<dbReference type="GO" id="GO:0043014">
    <property type="term" value="F:alpha-tubulin binding"/>
    <property type="evidence" value="ECO:0007669"/>
    <property type="project" value="InterPro"/>
</dbReference>
<comment type="similarity">
    <text evidence="4">Belongs to the TBCB family.</text>
</comment>
<dbReference type="SUPFAM" id="SSF54236">
    <property type="entry name" value="Ubiquitin-like"/>
    <property type="match status" value="1"/>
</dbReference>
<dbReference type="AlphaFoldDB" id="A0AAD1XR12"/>
<comment type="caution">
    <text evidence="6">The sequence shown here is derived from an EMBL/GenBank/DDBJ whole genome shotgun (WGS) entry which is preliminary data.</text>
</comment>
<dbReference type="Pfam" id="PF14560">
    <property type="entry name" value="Ubiquitin_2"/>
    <property type="match status" value="1"/>
</dbReference>
<dbReference type="PANTHER" id="PTHR18916">
    <property type="entry name" value="DYNACTIN 1-RELATED MICROTUBULE-BINDING"/>
    <property type="match status" value="1"/>
</dbReference>
<dbReference type="GO" id="GO:0051010">
    <property type="term" value="F:microtubule plus-end binding"/>
    <property type="evidence" value="ECO:0007669"/>
    <property type="project" value="TreeGrafter"/>
</dbReference>
<dbReference type="InterPro" id="IPR029071">
    <property type="entry name" value="Ubiquitin-like_domsf"/>
</dbReference>
<dbReference type="PROSITE" id="PS50245">
    <property type="entry name" value="CAP_GLY_2"/>
    <property type="match status" value="1"/>
</dbReference>
<reference evidence="6" key="1">
    <citation type="submission" date="2023-07" db="EMBL/GenBank/DDBJ databases">
        <authorList>
            <consortium name="AG Swart"/>
            <person name="Singh M."/>
            <person name="Singh A."/>
            <person name="Seah K."/>
            <person name="Emmerich C."/>
        </authorList>
    </citation>
    <scope>NUCLEOTIDE SEQUENCE</scope>
    <source>
        <strain evidence="6">DP1</strain>
    </source>
</reference>
<dbReference type="InterPro" id="IPR000626">
    <property type="entry name" value="Ubiquitin-like_dom"/>
</dbReference>
<dbReference type="Gene3D" id="3.10.20.90">
    <property type="entry name" value="Phosphatidylinositol 3-kinase Catalytic Subunit, Chain A, domain 1"/>
    <property type="match status" value="1"/>
</dbReference>
<sequence length="238" mass="27116">MDSSTIKLNVTHSASSMRFQELRFDMNQTILSIKQSLEMRLGSTSDGMSLQLKNTSDEVVAEMGNDEALLGHYGPAEYYTIHVVDSNPGIDFSEFEDVSKVEKYKISDEDYDKRDDTFKKFKEKMIKKDPNFITKNKRKIEDDYQEEEAKAIETGARCEVIVGERRGEVKYVGKIPELANGYWVGIELDEPTGDSNGTISTTEYFSCGDKYGLFVRPLDMKVGDYPPIDIFDEENDEI</sequence>
<dbReference type="Pfam" id="PF01302">
    <property type="entry name" value="CAP_GLY"/>
    <property type="match status" value="1"/>
</dbReference>
<dbReference type="GO" id="GO:0005634">
    <property type="term" value="C:nucleus"/>
    <property type="evidence" value="ECO:0007669"/>
    <property type="project" value="TreeGrafter"/>
</dbReference>
<dbReference type="InterPro" id="IPR000938">
    <property type="entry name" value="CAP-Gly_domain"/>
</dbReference>
<evidence type="ECO:0000259" key="5">
    <source>
        <dbReference type="PROSITE" id="PS50245"/>
    </source>
</evidence>
<name>A0AAD1XR12_EUPCR</name>
<dbReference type="InterPro" id="IPR045172">
    <property type="entry name" value="TBCB_Ubl"/>
</dbReference>
<keyword evidence="3" id="KW-0143">Chaperone</keyword>
<keyword evidence="7" id="KW-1185">Reference proteome</keyword>
<gene>
    <name evidence="6" type="ORF">ECRASSUSDP1_LOCUS18917</name>
</gene>
<dbReference type="CDD" id="cd01789">
    <property type="entry name" value="Ubl_TBCB"/>
    <property type="match status" value="1"/>
</dbReference>
<evidence type="ECO:0000313" key="6">
    <source>
        <dbReference type="EMBL" id="CAI2377531.1"/>
    </source>
</evidence>
<dbReference type="GO" id="GO:0007021">
    <property type="term" value="P:tubulin complex assembly"/>
    <property type="evidence" value="ECO:0007669"/>
    <property type="project" value="InterPro"/>
</dbReference>
<evidence type="ECO:0000256" key="1">
    <source>
        <dbReference type="ARBA" id="ARBA00004496"/>
    </source>
</evidence>
<dbReference type="GO" id="GO:0007023">
    <property type="term" value="P:post-chaperonin tubulin folding pathway"/>
    <property type="evidence" value="ECO:0007669"/>
    <property type="project" value="InterPro"/>
</dbReference>
<keyword evidence="2" id="KW-0963">Cytoplasm</keyword>
<organism evidence="6 7">
    <name type="scientific">Euplotes crassus</name>
    <dbReference type="NCBI Taxonomy" id="5936"/>
    <lineage>
        <taxon>Eukaryota</taxon>
        <taxon>Sar</taxon>
        <taxon>Alveolata</taxon>
        <taxon>Ciliophora</taxon>
        <taxon>Intramacronucleata</taxon>
        <taxon>Spirotrichea</taxon>
        <taxon>Hypotrichia</taxon>
        <taxon>Euplotida</taxon>
        <taxon>Euplotidae</taxon>
        <taxon>Moneuplotes</taxon>
    </lineage>
</organism>
<dbReference type="PANTHER" id="PTHR18916:SF85">
    <property type="entry name" value="TUBULIN-FOLDING COFACTOR B"/>
    <property type="match status" value="1"/>
</dbReference>
<evidence type="ECO:0000256" key="4">
    <source>
        <dbReference type="ARBA" id="ARBA00025779"/>
    </source>
</evidence>
<dbReference type="GO" id="GO:0005737">
    <property type="term" value="C:cytoplasm"/>
    <property type="evidence" value="ECO:0007669"/>
    <property type="project" value="UniProtKB-SubCell"/>
</dbReference>
<feature type="domain" description="CAP-Gly" evidence="5">
    <location>
        <begin position="174"/>
        <end position="216"/>
    </location>
</feature>
<dbReference type="SUPFAM" id="SSF74924">
    <property type="entry name" value="Cap-Gly domain"/>
    <property type="match status" value="1"/>
</dbReference>
<dbReference type="Proteomes" id="UP001295684">
    <property type="component" value="Unassembled WGS sequence"/>
</dbReference>
<dbReference type="SMART" id="SM01052">
    <property type="entry name" value="CAP_GLY"/>
    <property type="match status" value="1"/>
</dbReference>
<protein>
    <recommendedName>
        <fullName evidence="5">CAP-Gly domain-containing protein</fullName>
    </recommendedName>
</protein>
<evidence type="ECO:0000256" key="3">
    <source>
        <dbReference type="ARBA" id="ARBA00023186"/>
    </source>
</evidence>